<evidence type="ECO:0000256" key="1">
    <source>
        <dbReference type="SAM" id="Phobius"/>
    </source>
</evidence>
<dbReference type="EMBL" id="MCGT01000028">
    <property type="protein sequence ID" value="ORX48752.1"/>
    <property type="molecule type" value="Genomic_DNA"/>
</dbReference>
<reference evidence="2 3" key="1">
    <citation type="submission" date="2016-07" db="EMBL/GenBank/DDBJ databases">
        <title>Pervasive Adenine N6-methylation of Active Genes in Fungi.</title>
        <authorList>
            <consortium name="DOE Joint Genome Institute"/>
            <person name="Mondo S.J."/>
            <person name="Dannebaum R.O."/>
            <person name="Kuo R.C."/>
            <person name="Labutti K."/>
            <person name="Haridas S."/>
            <person name="Kuo A."/>
            <person name="Salamov A."/>
            <person name="Ahrendt S.R."/>
            <person name="Lipzen A."/>
            <person name="Sullivan W."/>
            <person name="Andreopoulos W.B."/>
            <person name="Clum A."/>
            <person name="Lindquist E."/>
            <person name="Daum C."/>
            <person name="Ramamoorthy G.K."/>
            <person name="Gryganskyi A."/>
            <person name="Culley D."/>
            <person name="Magnuson J.K."/>
            <person name="James T.Y."/>
            <person name="O'Malley M.A."/>
            <person name="Stajich J.E."/>
            <person name="Spatafora J.W."/>
            <person name="Visel A."/>
            <person name="Grigoriev I.V."/>
        </authorList>
    </citation>
    <scope>NUCLEOTIDE SEQUENCE [LARGE SCALE GENOMIC DNA]</scope>
    <source>
        <strain evidence="2 3">NRRL 3301</strain>
    </source>
</reference>
<accession>A0A1X2G9X8</accession>
<comment type="caution">
    <text evidence="2">The sequence shown here is derived from an EMBL/GenBank/DDBJ whole genome shotgun (WGS) entry which is preliminary data.</text>
</comment>
<proteinExistence type="predicted"/>
<name>A0A1X2G9X8_9FUNG</name>
<keyword evidence="1" id="KW-0472">Membrane</keyword>
<sequence>MTSCTWLHAGSIFCYPINYLVFGRGSIRQLIGDYLIDLMLVKEDLAGDTFHCSISTMSFMSSMTEALDGVIEDGMTTVDGLVILVLLVLAILVVPVVLWEATSEAGIGVAVASMLVEESVLVLAVEWHDAQVLGCNLVPGNRVNFHGSISYLF</sequence>
<keyword evidence="3" id="KW-1185">Reference proteome</keyword>
<keyword evidence="1" id="KW-1133">Transmembrane helix</keyword>
<evidence type="ECO:0000313" key="3">
    <source>
        <dbReference type="Proteomes" id="UP000242146"/>
    </source>
</evidence>
<gene>
    <name evidence="2" type="ORF">DM01DRAFT_1338411</name>
</gene>
<dbReference type="AlphaFoldDB" id="A0A1X2G9X8"/>
<organism evidence="2 3">
    <name type="scientific">Hesseltinella vesiculosa</name>
    <dbReference type="NCBI Taxonomy" id="101127"/>
    <lineage>
        <taxon>Eukaryota</taxon>
        <taxon>Fungi</taxon>
        <taxon>Fungi incertae sedis</taxon>
        <taxon>Mucoromycota</taxon>
        <taxon>Mucoromycotina</taxon>
        <taxon>Mucoromycetes</taxon>
        <taxon>Mucorales</taxon>
        <taxon>Cunninghamellaceae</taxon>
        <taxon>Hesseltinella</taxon>
    </lineage>
</organism>
<evidence type="ECO:0000313" key="2">
    <source>
        <dbReference type="EMBL" id="ORX48752.1"/>
    </source>
</evidence>
<dbReference type="Proteomes" id="UP000242146">
    <property type="component" value="Unassembled WGS sequence"/>
</dbReference>
<keyword evidence="1" id="KW-0812">Transmembrane</keyword>
<feature type="transmembrane region" description="Helical" evidence="1">
    <location>
        <begin position="81"/>
        <end position="99"/>
    </location>
</feature>
<protein>
    <submittedName>
        <fullName evidence="2">Uncharacterized protein</fullName>
    </submittedName>
</protein>